<evidence type="ECO:0000313" key="4">
    <source>
        <dbReference type="EMBL" id="MDK2125201.1"/>
    </source>
</evidence>
<protein>
    <submittedName>
        <fullName evidence="4">Aspartate aminotransferase family protein</fullName>
    </submittedName>
</protein>
<gene>
    <name evidence="4" type="ORF">PZA18_14185</name>
</gene>
<dbReference type="PANTHER" id="PTHR43713:SF3">
    <property type="entry name" value="GLUTAMATE-1-SEMIALDEHYDE 2,1-AMINOMUTASE 1, CHLOROPLASTIC-RELATED"/>
    <property type="match status" value="1"/>
</dbReference>
<dbReference type="Pfam" id="PF00202">
    <property type="entry name" value="Aminotran_3"/>
    <property type="match status" value="1"/>
</dbReference>
<reference evidence="4" key="1">
    <citation type="submission" date="2023-03" db="EMBL/GenBank/DDBJ databases">
        <title>Chitinimonas shenzhenensis gen. nov., sp. nov., a novel member of family Burkholderiaceae isolated from activated sludge collected in Shen Zhen, China.</title>
        <authorList>
            <person name="Wang X."/>
        </authorList>
    </citation>
    <scope>NUCLEOTIDE SEQUENCE</scope>
    <source>
        <strain evidence="4">DQS-5</strain>
    </source>
</reference>
<evidence type="ECO:0000256" key="3">
    <source>
        <dbReference type="RuleBase" id="RU003560"/>
    </source>
</evidence>
<dbReference type="InterPro" id="IPR005814">
    <property type="entry name" value="Aminotrans_3"/>
</dbReference>
<comment type="cofactor">
    <cofactor evidence="1">
        <name>pyridoxal 5'-phosphate</name>
        <dbReference type="ChEBI" id="CHEBI:597326"/>
    </cofactor>
</comment>
<dbReference type="EMBL" id="JARRAF010000016">
    <property type="protein sequence ID" value="MDK2125201.1"/>
    <property type="molecule type" value="Genomic_DNA"/>
</dbReference>
<dbReference type="NCBIfam" id="NF005453">
    <property type="entry name" value="PRK07046.1"/>
    <property type="match status" value="1"/>
</dbReference>
<dbReference type="GO" id="GO:0008483">
    <property type="term" value="F:transaminase activity"/>
    <property type="evidence" value="ECO:0007669"/>
    <property type="project" value="UniProtKB-KW"/>
</dbReference>
<comment type="similarity">
    <text evidence="3">Belongs to the class-III pyridoxal-phosphate-dependent aminotransferase family.</text>
</comment>
<dbReference type="InterPro" id="IPR015421">
    <property type="entry name" value="PyrdxlP-dep_Trfase_major"/>
</dbReference>
<dbReference type="SUPFAM" id="SSF53383">
    <property type="entry name" value="PLP-dependent transferases"/>
    <property type="match status" value="1"/>
</dbReference>
<keyword evidence="4" id="KW-0808">Transferase</keyword>
<dbReference type="Gene3D" id="3.90.1150.10">
    <property type="entry name" value="Aspartate Aminotransferase, domain 1"/>
    <property type="match status" value="1"/>
</dbReference>
<accession>A0ABT7DYS9</accession>
<comment type="caution">
    <text evidence="4">The sequence shown here is derived from an EMBL/GenBank/DDBJ whole genome shotgun (WGS) entry which is preliminary data.</text>
</comment>
<name>A0ABT7DYS9_9NEIS</name>
<dbReference type="InterPro" id="IPR015424">
    <property type="entry name" value="PyrdxlP-dep_Trfase"/>
</dbReference>
<evidence type="ECO:0000256" key="1">
    <source>
        <dbReference type="ARBA" id="ARBA00001933"/>
    </source>
</evidence>
<keyword evidence="4" id="KW-0032">Aminotransferase</keyword>
<dbReference type="PANTHER" id="PTHR43713">
    <property type="entry name" value="GLUTAMATE-1-SEMIALDEHYDE 2,1-AMINOMUTASE"/>
    <property type="match status" value="1"/>
</dbReference>
<organism evidence="4 5">
    <name type="scientific">Parachitinimonas caeni</name>
    <dbReference type="NCBI Taxonomy" id="3031301"/>
    <lineage>
        <taxon>Bacteria</taxon>
        <taxon>Pseudomonadati</taxon>
        <taxon>Pseudomonadota</taxon>
        <taxon>Betaproteobacteria</taxon>
        <taxon>Neisseriales</taxon>
        <taxon>Chitinibacteraceae</taxon>
        <taxon>Parachitinimonas</taxon>
    </lineage>
</organism>
<dbReference type="Proteomes" id="UP001172778">
    <property type="component" value="Unassembled WGS sequence"/>
</dbReference>
<dbReference type="RefSeq" id="WP_284101512.1">
    <property type="nucleotide sequence ID" value="NZ_JARRAF010000016.1"/>
</dbReference>
<evidence type="ECO:0000256" key="2">
    <source>
        <dbReference type="ARBA" id="ARBA00022898"/>
    </source>
</evidence>
<keyword evidence="2 3" id="KW-0663">Pyridoxal phosphate</keyword>
<sequence length="451" mass="49102">MPAILSPQRIQDLTQIEQRQFALARPQSQALSVEASEHMLYGVPLHWMRDWPLPFTLFIDQAQGAHLTDVDGHRYVDFCLGDTGAMFGHAPPALADALASQVALGMTAMLPSEDAVEASRLLSARFNLPFWQFTLSASDANRFVLRWARAITGRRKVLVFDGCYHGTVDDTLVDYDQGQTHWRASLLGTTHARPVDTVAVEFNDLAALEAALRSGEVACVLAEPVMTNVGMVLPQPGFWEAANTLIRQHGSLLVMDETHTLSTGPSGYCGEHRLQPDMLVIGKAIGGGLPCAVYGFSASVASRMQNAKDHAPDGHSGIGTTLSANLLTTRAIRTTLESLMTTAAYAHMGQQAESLARGLEAHITRHDLPWCVTRIGARCEFQFCSVQPRTGQEARAAMNDALEALIHLYLLNRGVLITPFHNMLLVSPHTRPDDVSRLLAAFGDCLDALCA</sequence>
<dbReference type="InterPro" id="IPR015422">
    <property type="entry name" value="PyrdxlP-dep_Trfase_small"/>
</dbReference>
<keyword evidence="5" id="KW-1185">Reference proteome</keyword>
<evidence type="ECO:0000313" key="5">
    <source>
        <dbReference type="Proteomes" id="UP001172778"/>
    </source>
</evidence>
<dbReference type="Gene3D" id="3.40.640.10">
    <property type="entry name" value="Type I PLP-dependent aspartate aminotransferase-like (Major domain)"/>
    <property type="match status" value="1"/>
</dbReference>
<proteinExistence type="inferred from homology"/>